<gene>
    <name evidence="2" type="ORF">CVV68_06030</name>
</gene>
<feature type="compositionally biased region" description="Basic and acidic residues" evidence="1">
    <location>
        <begin position="1"/>
        <end position="11"/>
    </location>
</feature>
<evidence type="ECO:0000313" key="2">
    <source>
        <dbReference type="EMBL" id="PYI68370.1"/>
    </source>
</evidence>
<keyword evidence="3" id="KW-1185">Reference proteome</keyword>
<dbReference type="AlphaFoldDB" id="A0A2V5LLM4"/>
<evidence type="ECO:0000256" key="1">
    <source>
        <dbReference type="SAM" id="MobiDB-lite"/>
    </source>
</evidence>
<evidence type="ECO:0000313" key="3">
    <source>
        <dbReference type="Proteomes" id="UP000247832"/>
    </source>
</evidence>
<dbReference type="Proteomes" id="UP000247832">
    <property type="component" value="Unassembled WGS sequence"/>
</dbReference>
<protein>
    <submittedName>
        <fullName evidence="2">Uncharacterized protein</fullName>
    </submittedName>
</protein>
<organism evidence="2 3">
    <name type="scientific">Arthrobacter livingstonensis</name>
    <dbReference type="NCBI Taxonomy" id="670078"/>
    <lineage>
        <taxon>Bacteria</taxon>
        <taxon>Bacillati</taxon>
        <taxon>Actinomycetota</taxon>
        <taxon>Actinomycetes</taxon>
        <taxon>Micrococcales</taxon>
        <taxon>Micrococcaceae</taxon>
        <taxon>Arthrobacter</taxon>
    </lineage>
</organism>
<name>A0A2V5LLM4_9MICC</name>
<accession>A0A2V5LLM4</accession>
<feature type="compositionally biased region" description="Basic and acidic residues" evidence="1">
    <location>
        <begin position="24"/>
        <end position="36"/>
    </location>
</feature>
<feature type="region of interest" description="Disordered" evidence="1">
    <location>
        <begin position="1"/>
        <end position="36"/>
    </location>
</feature>
<comment type="caution">
    <text evidence="2">The sequence shown here is derived from an EMBL/GenBank/DDBJ whole genome shotgun (WGS) entry which is preliminary data.</text>
</comment>
<dbReference type="EMBL" id="QJVD01000005">
    <property type="protein sequence ID" value="PYI68370.1"/>
    <property type="molecule type" value="Genomic_DNA"/>
</dbReference>
<sequence length="73" mass="7780">MTDREVDKAAEAPRCQLAPSSIRPMERPGSSKDSPRFKEVFGRMALGKIVNACAYTETGAAVPGRLGTANVVD</sequence>
<proteinExistence type="predicted"/>
<reference evidence="2 3" key="1">
    <citation type="submission" date="2018-05" db="EMBL/GenBank/DDBJ databases">
        <title>Genetic diversity of glacier-inhabiting Cryobacterium bacteria in China and description of Cryobacterium mengkeensis sp. nov. and Arthrobacter glacialis sp. nov.</title>
        <authorList>
            <person name="Liu Q."/>
            <person name="Xin Y.-H."/>
        </authorList>
    </citation>
    <scope>NUCLEOTIDE SEQUENCE [LARGE SCALE GENOMIC DNA]</scope>
    <source>
        <strain evidence="2 3">LI2</strain>
    </source>
</reference>